<dbReference type="OrthoDB" id="2431447at2759"/>
<dbReference type="InterPro" id="IPR002492">
    <property type="entry name" value="Transposase_Tc1-like"/>
</dbReference>
<evidence type="ECO:0000259" key="2">
    <source>
        <dbReference type="Pfam" id="PF13358"/>
    </source>
</evidence>
<dbReference type="InParanoid" id="A0A409YVY0"/>
<proteinExistence type="predicted"/>
<dbReference type="Proteomes" id="UP000284706">
    <property type="component" value="Unassembled WGS sequence"/>
</dbReference>
<accession>A0A409YVY0</accession>
<evidence type="ECO:0000313" key="3">
    <source>
        <dbReference type="EMBL" id="PPR07123.1"/>
    </source>
</evidence>
<dbReference type="EMBL" id="NHYE01000183">
    <property type="protein sequence ID" value="PPR07123.1"/>
    <property type="molecule type" value="Genomic_DNA"/>
</dbReference>
<dbReference type="PANTHER" id="PTHR23022">
    <property type="entry name" value="TRANSPOSABLE ELEMENT-RELATED"/>
    <property type="match status" value="1"/>
</dbReference>
<evidence type="ECO:0000313" key="4">
    <source>
        <dbReference type="Proteomes" id="UP000284706"/>
    </source>
</evidence>
<name>A0A409YVY0_9AGAR</name>
<dbReference type="SUPFAM" id="SSF46689">
    <property type="entry name" value="Homeodomain-like"/>
    <property type="match status" value="1"/>
</dbReference>
<dbReference type="Pfam" id="PF13358">
    <property type="entry name" value="DDE_3"/>
    <property type="match status" value="1"/>
</dbReference>
<dbReference type="AlphaFoldDB" id="A0A409YVY0"/>
<dbReference type="InterPro" id="IPR052338">
    <property type="entry name" value="Transposase_5"/>
</dbReference>
<feature type="domain" description="Transposase Tc1-like" evidence="1">
    <location>
        <begin position="73"/>
        <end position="140"/>
    </location>
</feature>
<organism evidence="3 4">
    <name type="scientific">Gymnopilus dilepis</name>
    <dbReference type="NCBI Taxonomy" id="231916"/>
    <lineage>
        <taxon>Eukaryota</taxon>
        <taxon>Fungi</taxon>
        <taxon>Dikarya</taxon>
        <taxon>Basidiomycota</taxon>
        <taxon>Agaricomycotina</taxon>
        <taxon>Agaricomycetes</taxon>
        <taxon>Agaricomycetidae</taxon>
        <taxon>Agaricales</taxon>
        <taxon>Agaricineae</taxon>
        <taxon>Hymenogastraceae</taxon>
        <taxon>Gymnopilus</taxon>
    </lineage>
</organism>
<dbReference type="InterPro" id="IPR038717">
    <property type="entry name" value="Tc1-like_DDE_dom"/>
</dbReference>
<dbReference type="STRING" id="231916.A0A409YVY0"/>
<sequence length="351" mass="40477">MASSGRGRRELDTPTKNRIIGYWRATGNAAEAGRKENVKPRVAQYVVQHYKERGTTANKPRTGRPSKLTEYDKREIVRVARKNRRMPLAEITNNIATKVSVATVRRVLAARGYHRRVAKRVPFINHKHKQLRYAWGRMYRKWKRRRWRHVIFSDECYICLGDKRGRIFITRRTDELLLEECLVPTFKQSPIHIMVWGCIAEGRKGPLIVVDYPGGKGGGLNSEVYQQQILEGPLLSFYNEIREERHFAYFQQDGAPSHTSKSTTNWLQKNKIKLAYHPPNSPDLTPIEPVWSKLKSIIRRQQRTPTTVEELKAAALAAWEEIPLDLINKHISRMPDRVAAVLAARGGHTGF</sequence>
<comment type="caution">
    <text evidence="3">The sequence shown here is derived from an EMBL/GenBank/DDBJ whole genome shotgun (WGS) entry which is preliminary data.</text>
</comment>
<dbReference type="GO" id="GO:0006313">
    <property type="term" value="P:DNA transposition"/>
    <property type="evidence" value="ECO:0007669"/>
    <property type="project" value="InterPro"/>
</dbReference>
<protein>
    <recommendedName>
        <fullName evidence="5">Tc1-like transposase DDE domain-containing protein</fullName>
    </recommendedName>
</protein>
<dbReference type="InterPro" id="IPR036397">
    <property type="entry name" value="RNaseH_sf"/>
</dbReference>
<keyword evidence="4" id="KW-1185">Reference proteome</keyword>
<evidence type="ECO:0000259" key="1">
    <source>
        <dbReference type="Pfam" id="PF01498"/>
    </source>
</evidence>
<dbReference type="GO" id="GO:0003677">
    <property type="term" value="F:DNA binding"/>
    <property type="evidence" value="ECO:0007669"/>
    <property type="project" value="InterPro"/>
</dbReference>
<dbReference type="Gene3D" id="3.30.420.10">
    <property type="entry name" value="Ribonuclease H-like superfamily/Ribonuclease H"/>
    <property type="match status" value="1"/>
</dbReference>
<reference evidence="3 4" key="1">
    <citation type="journal article" date="2018" name="Evol. Lett.">
        <title>Horizontal gene cluster transfer increased hallucinogenic mushroom diversity.</title>
        <authorList>
            <person name="Reynolds H.T."/>
            <person name="Vijayakumar V."/>
            <person name="Gluck-Thaler E."/>
            <person name="Korotkin H.B."/>
            <person name="Matheny P.B."/>
            <person name="Slot J.C."/>
        </authorList>
    </citation>
    <scope>NUCLEOTIDE SEQUENCE [LARGE SCALE GENOMIC DNA]</scope>
    <source>
        <strain evidence="3 4">SRW20</strain>
    </source>
</reference>
<feature type="domain" description="Tc1-like transposase DDE" evidence="2">
    <location>
        <begin position="253"/>
        <end position="311"/>
    </location>
</feature>
<dbReference type="PANTHER" id="PTHR23022:SF134">
    <property type="entry name" value="TRANSPOSABLE ELEMENT TC1 TRANSPOSASE"/>
    <property type="match status" value="1"/>
</dbReference>
<evidence type="ECO:0008006" key="5">
    <source>
        <dbReference type="Google" id="ProtNLM"/>
    </source>
</evidence>
<dbReference type="InterPro" id="IPR009057">
    <property type="entry name" value="Homeodomain-like_sf"/>
</dbReference>
<dbReference type="GO" id="GO:0015074">
    <property type="term" value="P:DNA integration"/>
    <property type="evidence" value="ECO:0007669"/>
    <property type="project" value="InterPro"/>
</dbReference>
<dbReference type="Pfam" id="PF01498">
    <property type="entry name" value="HTH_Tnp_Tc3_2"/>
    <property type="match status" value="1"/>
</dbReference>
<gene>
    <name evidence="3" type="ORF">CVT26_012771</name>
</gene>